<comment type="caution">
    <text evidence="3">The sequence shown here is derived from an EMBL/GenBank/DDBJ whole genome shotgun (WGS) entry which is preliminary data.</text>
</comment>
<accession>A0A2N3WYW3</accession>
<organism evidence="3 4">
    <name type="scientific">Nocardia fluminea</name>
    <dbReference type="NCBI Taxonomy" id="134984"/>
    <lineage>
        <taxon>Bacteria</taxon>
        <taxon>Bacillati</taxon>
        <taxon>Actinomycetota</taxon>
        <taxon>Actinomycetes</taxon>
        <taxon>Mycobacteriales</taxon>
        <taxon>Nocardiaceae</taxon>
        <taxon>Nocardia</taxon>
    </lineage>
</organism>
<reference evidence="3 4" key="1">
    <citation type="submission" date="2017-12" db="EMBL/GenBank/DDBJ databases">
        <title>Sequencing the genomes of 1000 Actinobacteria strains.</title>
        <authorList>
            <person name="Klenk H.-P."/>
        </authorList>
    </citation>
    <scope>NUCLEOTIDE SEQUENCE [LARGE SCALE GENOMIC DNA]</scope>
    <source>
        <strain evidence="3 4">DSM 44489</strain>
    </source>
</reference>
<keyword evidence="4" id="KW-1185">Reference proteome</keyword>
<evidence type="ECO:0000256" key="1">
    <source>
        <dbReference type="SAM" id="MobiDB-lite"/>
    </source>
</evidence>
<dbReference type="AlphaFoldDB" id="A0A2N3WYW3"/>
<dbReference type="EMBL" id="PJMW01000001">
    <property type="protein sequence ID" value="PKV99028.1"/>
    <property type="molecule type" value="Genomic_DNA"/>
</dbReference>
<keyword evidence="2" id="KW-0472">Membrane</keyword>
<evidence type="ECO:0000313" key="4">
    <source>
        <dbReference type="Proteomes" id="UP000233766"/>
    </source>
</evidence>
<feature type="transmembrane region" description="Helical" evidence="2">
    <location>
        <begin position="24"/>
        <end position="45"/>
    </location>
</feature>
<name>A0A2N3WYW3_9NOCA</name>
<keyword evidence="2" id="KW-1133">Transmembrane helix</keyword>
<keyword evidence="2" id="KW-0812">Transmembrane</keyword>
<evidence type="ECO:0000313" key="3">
    <source>
        <dbReference type="EMBL" id="PKV99028.1"/>
    </source>
</evidence>
<dbReference type="Proteomes" id="UP000233766">
    <property type="component" value="Unassembled WGS sequence"/>
</dbReference>
<evidence type="ECO:0000256" key="2">
    <source>
        <dbReference type="SAM" id="Phobius"/>
    </source>
</evidence>
<protein>
    <submittedName>
        <fullName evidence="3">Uncharacterized protein</fullName>
    </submittedName>
</protein>
<gene>
    <name evidence="3" type="ORF">ATK86_1069</name>
</gene>
<sequence>MIGAALAVDDPATRASTYDSIRHMIVGAVRATAAAWAVYAVLWHIGAGRVRSTRRASAAEGERDQEGQGSDDGGGGEGRGHATDQGVGR</sequence>
<feature type="region of interest" description="Disordered" evidence="1">
    <location>
        <begin position="52"/>
        <end position="89"/>
    </location>
</feature>
<proteinExistence type="predicted"/>